<protein>
    <recommendedName>
        <fullName evidence="4">DUF4385 domain containing protein</fullName>
    </recommendedName>
</protein>
<feature type="compositionally biased region" description="Basic and acidic residues" evidence="1">
    <location>
        <begin position="208"/>
        <end position="226"/>
    </location>
</feature>
<dbReference type="Pfam" id="PF14328">
    <property type="entry name" value="DUF4385"/>
    <property type="match status" value="1"/>
</dbReference>
<gene>
    <name evidence="2" type="ORF">PVAG01_02826</name>
</gene>
<evidence type="ECO:0000313" key="2">
    <source>
        <dbReference type="EMBL" id="KAL3426035.1"/>
    </source>
</evidence>
<keyword evidence="3" id="KW-1185">Reference proteome</keyword>
<dbReference type="InterPro" id="IPR025494">
    <property type="entry name" value="DUF4385"/>
</dbReference>
<evidence type="ECO:0000313" key="3">
    <source>
        <dbReference type="Proteomes" id="UP001629113"/>
    </source>
</evidence>
<feature type="region of interest" description="Disordered" evidence="1">
    <location>
        <begin position="167"/>
        <end position="226"/>
    </location>
</feature>
<sequence>MRKQEGTTEEGEEMKTPPAFTPPSKAHRMRYRIGRGETGVLSYEPYKTHLLGLWRFRSAAIAQTSSAQLWDEFLRFHAARDFVGMDMARKFVQMGMTRAQRYANYAGGRKYVDGRQKAKSQGHAGKEEKEAASRIFRLVWDRCRAHEGYASLKAEFLAEQKEWRALHKGGEDVEETEHMAKVKKEEKEESEGGERSEERIKKRRTVRSKREEKPRERKAKSENEND</sequence>
<reference evidence="2 3" key="1">
    <citation type="submission" date="2024-06" db="EMBL/GenBank/DDBJ databases">
        <title>Complete genome of Phlyctema vagabunda strain 19-DSS-EL-015.</title>
        <authorList>
            <person name="Fiorenzani C."/>
        </authorList>
    </citation>
    <scope>NUCLEOTIDE SEQUENCE [LARGE SCALE GENOMIC DNA]</scope>
    <source>
        <strain evidence="2 3">19-DSS-EL-015</strain>
    </source>
</reference>
<organism evidence="2 3">
    <name type="scientific">Phlyctema vagabunda</name>
    <dbReference type="NCBI Taxonomy" id="108571"/>
    <lineage>
        <taxon>Eukaryota</taxon>
        <taxon>Fungi</taxon>
        <taxon>Dikarya</taxon>
        <taxon>Ascomycota</taxon>
        <taxon>Pezizomycotina</taxon>
        <taxon>Leotiomycetes</taxon>
        <taxon>Helotiales</taxon>
        <taxon>Dermateaceae</taxon>
        <taxon>Phlyctema</taxon>
    </lineage>
</organism>
<dbReference type="Proteomes" id="UP001629113">
    <property type="component" value="Unassembled WGS sequence"/>
</dbReference>
<evidence type="ECO:0008006" key="4">
    <source>
        <dbReference type="Google" id="ProtNLM"/>
    </source>
</evidence>
<dbReference type="EMBL" id="JBFCZG010000002">
    <property type="protein sequence ID" value="KAL3426035.1"/>
    <property type="molecule type" value="Genomic_DNA"/>
</dbReference>
<name>A0ABR4PS01_9HELO</name>
<evidence type="ECO:0000256" key="1">
    <source>
        <dbReference type="SAM" id="MobiDB-lite"/>
    </source>
</evidence>
<comment type="caution">
    <text evidence="2">The sequence shown here is derived from an EMBL/GenBank/DDBJ whole genome shotgun (WGS) entry which is preliminary data.</text>
</comment>
<accession>A0ABR4PS01</accession>
<feature type="compositionally biased region" description="Basic and acidic residues" evidence="1">
    <location>
        <begin position="167"/>
        <end position="200"/>
    </location>
</feature>
<proteinExistence type="predicted"/>
<feature type="region of interest" description="Disordered" evidence="1">
    <location>
        <begin position="1"/>
        <end position="27"/>
    </location>
</feature>